<proteinExistence type="predicted"/>
<sequence length="937" mass="99902">MDSVLKLGRSVSSGVYRAAGALSRGARFFLAAVPFLGISNPGGEDGDHAANSSAEDKSAVSSPSENETSSTPLSSAVEAKEESGAASATTTTTTTTTTVPAAAVATTPETAAPTATTTPPATSPVAEEKKEEPTPSAPTPVPLEDKKEEVEKVDAEKKVVEVSPDGGRSLADSIKVSVFRVQPVDTPSIIERKTSEDLPSQLPSSPPPTPIEPSPLQQAQQAAATAVTVTALAKALELPVEPVVDKDVTTEVNSTLPTILHQDPLEDAPESSLSTRVSNNDPLERSSPILSNLESTTIENIIIPVDVDSALLLTKDEPVGIVNKTDETVPVLTEPDKTNFRSKLETVKTDSKMLGNEATNVEDIPKSSKSISDNIVEDIETTEELETDVTKVEETQENVEIVSKAEKVPDEQADKFIEVVKEVIIETPSCEDIIKEDHEIIILEDVEDPNPSSVVSNPEGACNEHIIVEAKPAVVIPCEEVEEEEEEVDIIEEEVAEVKTTDSVEVIPKEEKIEAEPILSDTSLPVKDVLVEEMNELDVSSSIDVSIELIDHFITDTITVVEKLAGGGKDIIEIAEVESSVSLPISETKESLDELIPEQAHLLPPPPPPPSSLTSTTITEVASNEQLSKVQANESLEDLTNANELSSSSQKDTIVTTNVPTERQSPSHTTVTRITTPPPSSSPPPPLLPPSSIKEEDTSCRLQSESSEFPLPPPNEITTKSPPSSPRCNVSQTSSNLTEIDQTSIASPNPSNRSSTSIVSSTTTATNDCSQTLLHDDQTDRDLKTESVSQSLNSYNDSEVELKERLAQSLAETENQKETLSCRSLNDDVSTAFQENHQSTPEVENPVVEKTTVTNEVGTTESNVEEAPKVAPPAIPIEVPASPPSAPAITEDVASVTKAIEEIDISDKAVAAAVNEAIECNTNEIIADAHHQNNMNE</sequence>
<feature type="compositionally biased region" description="Polar residues" evidence="2">
    <location>
        <begin position="786"/>
        <end position="796"/>
    </location>
</feature>
<protein>
    <submittedName>
        <fullName evidence="3">Uncharacterized protein</fullName>
    </submittedName>
</protein>
<feature type="compositionally biased region" description="Basic and acidic residues" evidence="2">
    <location>
        <begin position="143"/>
        <end position="160"/>
    </location>
</feature>
<feature type="compositionally biased region" description="Low complexity" evidence="2">
    <location>
        <begin position="84"/>
        <end position="125"/>
    </location>
</feature>
<keyword evidence="1" id="KW-0175">Coiled coil</keyword>
<gene>
    <name evidence="3" type="ORF">H0235_012345</name>
</gene>
<feature type="compositionally biased region" description="Low complexity" evidence="2">
    <location>
        <begin position="61"/>
        <end position="77"/>
    </location>
</feature>
<name>A0A834U4E3_VESPE</name>
<evidence type="ECO:0000256" key="2">
    <source>
        <dbReference type="SAM" id="MobiDB-lite"/>
    </source>
</evidence>
<feature type="region of interest" description="Disordered" evidence="2">
    <location>
        <begin position="184"/>
        <end position="220"/>
    </location>
</feature>
<evidence type="ECO:0000256" key="1">
    <source>
        <dbReference type="SAM" id="Coils"/>
    </source>
</evidence>
<feature type="compositionally biased region" description="Basic and acidic residues" evidence="2">
    <location>
        <begin position="774"/>
        <end position="785"/>
    </location>
</feature>
<dbReference type="AlphaFoldDB" id="A0A834U4E3"/>
<feature type="region of interest" description="Disordered" evidence="2">
    <location>
        <begin position="39"/>
        <end position="170"/>
    </location>
</feature>
<keyword evidence="4" id="KW-1185">Reference proteome</keyword>
<feature type="compositionally biased region" description="Pro residues" evidence="2">
    <location>
        <begin position="676"/>
        <end position="689"/>
    </location>
</feature>
<evidence type="ECO:0000313" key="3">
    <source>
        <dbReference type="EMBL" id="KAF7415753.1"/>
    </source>
</evidence>
<feature type="compositionally biased region" description="Polar residues" evidence="2">
    <location>
        <begin position="640"/>
        <end position="675"/>
    </location>
</feature>
<feature type="region of interest" description="Disordered" evidence="2">
    <location>
        <begin position="640"/>
        <end position="796"/>
    </location>
</feature>
<feature type="coiled-coil region" evidence="1">
    <location>
        <begin position="796"/>
        <end position="823"/>
    </location>
</feature>
<feature type="compositionally biased region" description="Low complexity" evidence="2">
    <location>
        <begin position="754"/>
        <end position="766"/>
    </location>
</feature>
<feature type="compositionally biased region" description="Polar residues" evidence="2">
    <location>
        <begin position="271"/>
        <end position="281"/>
    </location>
</feature>
<dbReference type="EMBL" id="JACSDY010000011">
    <property type="protein sequence ID" value="KAF7415753.1"/>
    <property type="molecule type" value="Genomic_DNA"/>
</dbReference>
<feature type="compositionally biased region" description="Pro residues" evidence="2">
    <location>
        <begin position="204"/>
        <end position="213"/>
    </location>
</feature>
<comment type="caution">
    <text evidence="3">The sequence shown here is derived from an EMBL/GenBank/DDBJ whole genome shotgun (WGS) entry which is preliminary data.</text>
</comment>
<feature type="region of interest" description="Disordered" evidence="2">
    <location>
        <begin position="255"/>
        <end position="282"/>
    </location>
</feature>
<feature type="compositionally biased region" description="Polar residues" evidence="2">
    <location>
        <begin position="716"/>
        <end position="753"/>
    </location>
</feature>
<accession>A0A834U4E3</accession>
<reference evidence="3" key="1">
    <citation type="journal article" date="2020" name="G3 (Bethesda)">
        <title>High-Quality Assemblies for Three Invasive Social Wasps from the &lt;i&gt;Vespula&lt;/i&gt; Genus.</title>
        <authorList>
            <person name="Harrop T.W.R."/>
            <person name="Guhlin J."/>
            <person name="McLaughlin G.M."/>
            <person name="Permina E."/>
            <person name="Stockwell P."/>
            <person name="Gilligan J."/>
            <person name="Le Lec M.F."/>
            <person name="Gruber M.A.M."/>
            <person name="Quinn O."/>
            <person name="Lovegrove M."/>
            <person name="Duncan E.J."/>
            <person name="Remnant E.J."/>
            <person name="Van Eeckhoven J."/>
            <person name="Graham B."/>
            <person name="Knapp R.A."/>
            <person name="Langford K.W."/>
            <person name="Kronenberg Z."/>
            <person name="Press M.O."/>
            <person name="Eacker S.M."/>
            <person name="Wilson-Rankin E.E."/>
            <person name="Purcell J."/>
            <person name="Lester P.J."/>
            <person name="Dearden P.K."/>
        </authorList>
    </citation>
    <scope>NUCLEOTIDE SEQUENCE</scope>
    <source>
        <strain evidence="3">Volc-1</strain>
    </source>
</reference>
<evidence type="ECO:0000313" key="4">
    <source>
        <dbReference type="Proteomes" id="UP000600918"/>
    </source>
</evidence>
<organism evidence="3 4">
    <name type="scientific">Vespula pensylvanica</name>
    <name type="common">Western yellow jacket</name>
    <name type="synonym">Wasp</name>
    <dbReference type="NCBI Taxonomy" id="30213"/>
    <lineage>
        <taxon>Eukaryota</taxon>
        <taxon>Metazoa</taxon>
        <taxon>Ecdysozoa</taxon>
        <taxon>Arthropoda</taxon>
        <taxon>Hexapoda</taxon>
        <taxon>Insecta</taxon>
        <taxon>Pterygota</taxon>
        <taxon>Neoptera</taxon>
        <taxon>Endopterygota</taxon>
        <taxon>Hymenoptera</taxon>
        <taxon>Apocrita</taxon>
        <taxon>Aculeata</taxon>
        <taxon>Vespoidea</taxon>
        <taxon>Vespidae</taxon>
        <taxon>Vespinae</taxon>
        <taxon>Vespula</taxon>
    </lineage>
</organism>
<dbReference type="Proteomes" id="UP000600918">
    <property type="component" value="Unassembled WGS sequence"/>
</dbReference>